<dbReference type="GO" id="GO:0016020">
    <property type="term" value="C:membrane"/>
    <property type="evidence" value="ECO:0007669"/>
    <property type="project" value="UniProtKB-SubCell"/>
</dbReference>
<keyword evidence="4" id="KW-0378">Hydrolase</keyword>
<feature type="transmembrane region" description="Helical" evidence="8">
    <location>
        <begin position="224"/>
        <end position="242"/>
    </location>
</feature>
<evidence type="ECO:0000256" key="5">
    <source>
        <dbReference type="ARBA" id="ARBA00022989"/>
    </source>
</evidence>
<name>A0A316V2M5_9BASI</name>
<comment type="subcellular location">
    <subcellularLocation>
        <location evidence="1">Membrane</location>
        <topology evidence="1">Multi-pass membrane protein</topology>
    </subcellularLocation>
</comment>
<feature type="transmembrane region" description="Helical" evidence="8">
    <location>
        <begin position="619"/>
        <end position="636"/>
    </location>
</feature>
<evidence type="ECO:0000256" key="7">
    <source>
        <dbReference type="SAM" id="MobiDB-lite"/>
    </source>
</evidence>
<gene>
    <name evidence="9" type="ORF">FA14DRAFT_192784</name>
</gene>
<dbReference type="Gene3D" id="1.20.1540.10">
    <property type="entry name" value="Rhomboid-like"/>
    <property type="match status" value="2"/>
</dbReference>
<protein>
    <submittedName>
        <fullName evidence="9">Uncharacterized protein</fullName>
    </submittedName>
</protein>
<feature type="transmembrane region" description="Helical" evidence="8">
    <location>
        <begin position="109"/>
        <end position="128"/>
    </location>
</feature>
<feature type="transmembrane region" description="Helical" evidence="8">
    <location>
        <begin position="742"/>
        <end position="765"/>
    </location>
</feature>
<feature type="region of interest" description="Disordered" evidence="7">
    <location>
        <begin position="854"/>
        <end position="888"/>
    </location>
</feature>
<dbReference type="PANTHER" id="PTHR43731">
    <property type="entry name" value="RHOMBOID PROTEASE"/>
    <property type="match status" value="1"/>
</dbReference>
<dbReference type="InterPro" id="IPR050925">
    <property type="entry name" value="Rhomboid_protease_S54"/>
</dbReference>
<feature type="transmembrane region" description="Helical" evidence="8">
    <location>
        <begin position="441"/>
        <end position="460"/>
    </location>
</feature>
<reference evidence="9 10" key="1">
    <citation type="journal article" date="2018" name="Mol. Biol. Evol.">
        <title>Broad Genomic Sampling Reveals a Smut Pathogenic Ancestry of the Fungal Clade Ustilaginomycotina.</title>
        <authorList>
            <person name="Kijpornyongpan T."/>
            <person name="Mondo S.J."/>
            <person name="Barry K."/>
            <person name="Sandor L."/>
            <person name="Lee J."/>
            <person name="Lipzen A."/>
            <person name="Pangilinan J."/>
            <person name="LaButti K."/>
            <person name="Hainaut M."/>
            <person name="Henrissat B."/>
            <person name="Grigoriev I.V."/>
            <person name="Spatafora J.W."/>
            <person name="Aime M.C."/>
        </authorList>
    </citation>
    <scope>NUCLEOTIDE SEQUENCE [LARGE SCALE GENOMIC DNA]</scope>
    <source>
        <strain evidence="9 10">MCA 3882</strain>
    </source>
</reference>
<feature type="transmembrane region" description="Helical" evidence="8">
    <location>
        <begin position="323"/>
        <end position="343"/>
    </location>
</feature>
<feature type="transmembrane region" description="Helical" evidence="8">
    <location>
        <begin position="285"/>
        <end position="303"/>
    </location>
</feature>
<evidence type="ECO:0000256" key="3">
    <source>
        <dbReference type="ARBA" id="ARBA00022692"/>
    </source>
</evidence>
<evidence type="ECO:0000313" key="9">
    <source>
        <dbReference type="EMBL" id="PWN31712.1"/>
    </source>
</evidence>
<dbReference type="AlphaFoldDB" id="A0A316V2M5"/>
<feature type="transmembrane region" description="Helical" evidence="8">
    <location>
        <begin position="656"/>
        <end position="682"/>
    </location>
</feature>
<evidence type="ECO:0000256" key="1">
    <source>
        <dbReference type="ARBA" id="ARBA00004141"/>
    </source>
</evidence>
<dbReference type="EMBL" id="KZ819607">
    <property type="protein sequence ID" value="PWN31712.1"/>
    <property type="molecule type" value="Genomic_DNA"/>
</dbReference>
<evidence type="ECO:0000256" key="8">
    <source>
        <dbReference type="SAM" id="Phobius"/>
    </source>
</evidence>
<comment type="similarity">
    <text evidence="2">Belongs to the peptidase S54 family.</text>
</comment>
<dbReference type="STRING" id="1280837.A0A316V2M5"/>
<keyword evidence="5 8" id="KW-1133">Transmembrane helix</keyword>
<dbReference type="OrthoDB" id="10260614at2759"/>
<evidence type="ECO:0000256" key="4">
    <source>
        <dbReference type="ARBA" id="ARBA00022801"/>
    </source>
</evidence>
<keyword evidence="10" id="KW-1185">Reference proteome</keyword>
<keyword evidence="3 8" id="KW-0812">Transmembrane</keyword>
<dbReference type="PANTHER" id="PTHR43731:SF14">
    <property type="entry name" value="PRESENILIN-ASSOCIATED RHOMBOID-LIKE PROTEIN, MITOCHONDRIAL"/>
    <property type="match status" value="1"/>
</dbReference>
<accession>A0A316V2M5</accession>
<evidence type="ECO:0000256" key="6">
    <source>
        <dbReference type="ARBA" id="ARBA00023136"/>
    </source>
</evidence>
<dbReference type="RefSeq" id="XP_025352014.1">
    <property type="nucleotide sequence ID" value="XM_025501960.1"/>
</dbReference>
<feature type="compositionally biased region" description="Basic residues" evidence="7">
    <location>
        <begin position="877"/>
        <end position="888"/>
    </location>
</feature>
<dbReference type="GeneID" id="37023741"/>
<evidence type="ECO:0000256" key="2">
    <source>
        <dbReference type="ARBA" id="ARBA00009045"/>
    </source>
</evidence>
<keyword evidence="6 8" id="KW-0472">Membrane</keyword>
<sequence>MFRATLQTTNKNGIVSRSFYTAGRLSSSKFNFAPSRAFHRNTDLAALYPKGPCVAKARQQSTFVGEPSKQIDVKIESEIHKNELQLTDQQKEWRLPEEEAQTPEVIRPLLYFLGVGAVSFGFAGWLSVKDTRKAVENAKRQSEHLRDLHDKYPVGESADKDAYWGPINEADLRVIEKTNLIERRIARIEWLQYWANALHLPERFQKRTLKRYNDDKELYSDAEISVLPIIAFTAVVFIGIKLSRTGVLGKNAFNHLKKHILQIPAANKLHTLTTSTFSHVRLGSFLLNYFVILGLGSTFLQTPHFRKDLNGKPLHTAERSTKFHLLAFCICSGTFSSVFSQAFTRLMFIRVRSLFGTHAAKKIVGRTPEVGSAGISYSLAAMSFPDAFYARIDPIDGYEGQHKSRLEPLVSRIPKFQKTNTQDEWLKVESKTETPRVFRPFLFFVGIGAIGFTVAAWATVRETGDAVARAGKFTSLIPAVRESLPFKIEGDESAYWGSLNEQDIRKLSHLGMFLRQRKRKAFIKRWCDRLHISEKTRKKFTRFSNRLLTLSPLLKEEHRVTVPLIMFSTVAFVGVKACRGFLGQNMIALMRRHLSHIPVANRLHTLSTSNFIHVRTGSFLTNSVMISIIGGAYLTNRSFYTDDRGNSNHTAEATSFFHFLAFCFAVGTFGRLSSQVFSRILLMRAKQIANPKTLATVGRTPEMGSAGIVYGLLGMSIPHAIASGEWRDNKQLPFVALSIPSLALLLFSYNGVLIGLTVIGAEAALSINAAARMGSTLFGAAYFSFGNKYWERLKQVFYERDERLQKALLKKGNLVAAIQTLESPKLDEALSKKGKIMGALEKIEPSKVQEALSKKGKSIDVSQSTEPSKFEMLKQKIKDRKNKHTHDQ</sequence>
<dbReference type="InParanoid" id="A0A316V2M5"/>
<organism evidence="9 10">
    <name type="scientific">Meira miltonrushii</name>
    <dbReference type="NCBI Taxonomy" id="1280837"/>
    <lineage>
        <taxon>Eukaryota</taxon>
        <taxon>Fungi</taxon>
        <taxon>Dikarya</taxon>
        <taxon>Basidiomycota</taxon>
        <taxon>Ustilaginomycotina</taxon>
        <taxon>Exobasidiomycetes</taxon>
        <taxon>Exobasidiales</taxon>
        <taxon>Brachybasidiaceae</taxon>
        <taxon>Meira</taxon>
    </lineage>
</organism>
<evidence type="ECO:0000313" key="10">
    <source>
        <dbReference type="Proteomes" id="UP000245771"/>
    </source>
</evidence>
<feature type="transmembrane region" description="Helical" evidence="8">
    <location>
        <begin position="560"/>
        <end position="582"/>
    </location>
</feature>
<dbReference type="Proteomes" id="UP000245771">
    <property type="component" value="Unassembled WGS sequence"/>
</dbReference>
<dbReference type="GO" id="GO:0004252">
    <property type="term" value="F:serine-type endopeptidase activity"/>
    <property type="evidence" value="ECO:0007669"/>
    <property type="project" value="TreeGrafter"/>
</dbReference>
<proteinExistence type="inferred from homology"/>
<dbReference type="InterPro" id="IPR035952">
    <property type="entry name" value="Rhomboid-like_sf"/>
</dbReference>